<dbReference type="InterPro" id="IPR023198">
    <property type="entry name" value="PGP-like_dom2"/>
</dbReference>
<dbReference type="Pfam" id="PF00702">
    <property type="entry name" value="Hydrolase"/>
    <property type="match status" value="1"/>
</dbReference>
<dbReference type="AlphaFoldDB" id="A0A7S0SJB9"/>
<dbReference type="PANTHER" id="PTHR43885">
    <property type="entry name" value="HALOACID DEHALOGENASE-LIKE HYDROLASE"/>
    <property type="match status" value="1"/>
</dbReference>
<dbReference type="Gene3D" id="3.40.50.1000">
    <property type="entry name" value="HAD superfamily/HAD-like"/>
    <property type="match status" value="1"/>
</dbReference>
<accession>A0A7S0SJB9</accession>
<dbReference type="SFLD" id="SFLDS00003">
    <property type="entry name" value="Haloacid_Dehalogenase"/>
    <property type="match status" value="1"/>
</dbReference>
<dbReference type="SFLD" id="SFLDG01129">
    <property type="entry name" value="C1.5:_HAD__Beta-PGM__Phosphata"/>
    <property type="match status" value="1"/>
</dbReference>
<evidence type="ECO:0000313" key="1">
    <source>
        <dbReference type="EMBL" id="CAD8707673.1"/>
    </source>
</evidence>
<dbReference type="InterPro" id="IPR036412">
    <property type="entry name" value="HAD-like_sf"/>
</dbReference>
<dbReference type="InterPro" id="IPR023214">
    <property type="entry name" value="HAD_sf"/>
</dbReference>
<organism evidence="1">
    <name type="scientific">Mantoniella antarctica</name>
    <dbReference type="NCBI Taxonomy" id="81844"/>
    <lineage>
        <taxon>Eukaryota</taxon>
        <taxon>Viridiplantae</taxon>
        <taxon>Chlorophyta</taxon>
        <taxon>Mamiellophyceae</taxon>
        <taxon>Mamiellales</taxon>
        <taxon>Mamiellaceae</taxon>
        <taxon>Mantoniella</taxon>
    </lineage>
</organism>
<reference evidence="1" key="1">
    <citation type="submission" date="2021-01" db="EMBL/GenBank/DDBJ databases">
        <authorList>
            <person name="Corre E."/>
            <person name="Pelletier E."/>
            <person name="Niang G."/>
            <person name="Scheremetjew M."/>
            <person name="Finn R."/>
            <person name="Kale V."/>
            <person name="Holt S."/>
            <person name="Cochrane G."/>
            <person name="Meng A."/>
            <person name="Brown T."/>
            <person name="Cohen L."/>
        </authorList>
    </citation>
    <scope>NUCLEOTIDE SEQUENCE</scope>
    <source>
        <strain evidence="1">SL-175</strain>
    </source>
</reference>
<dbReference type="EMBL" id="HBFC01017430">
    <property type="protein sequence ID" value="CAD8707673.1"/>
    <property type="molecule type" value="Transcribed_RNA"/>
</dbReference>
<proteinExistence type="predicted"/>
<evidence type="ECO:0008006" key="2">
    <source>
        <dbReference type="Google" id="ProtNLM"/>
    </source>
</evidence>
<dbReference type="SUPFAM" id="SSF56784">
    <property type="entry name" value="HAD-like"/>
    <property type="match status" value="1"/>
</dbReference>
<name>A0A7S0SJB9_9CHLO</name>
<protein>
    <recommendedName>
        <fullName evidence="2">Phosphoglycolate phosphatase</fullName>
    </recommendedName>
</protein>
<gene>
    <name evidence="1" type="ORF">MANT1106_LOCUS10356</name>
</gene>
<dbReference type="PANTHER" id="PTHR43885:SF1">
    <property type="entry name" value="SUPERFAMILY HYDROLASE, PUTATIVE (AFU_ORTHOLOGUE AFUA_4G13290)-RELATED"/>
    <property type="match status" value="1"/>
</dbReference>
<sequence>MLTSAALSSPCSTPAVLRHRRKLHVSGPRSTAVVPPAMARKTLVTFDVDGTLIRSVGNNANKFHKDAFAFAFKKVFNLDTNIDVIHHHGSTDQLVAADVLAFHGISKEAIWANMPATCTAMLEHAAGAEDNAAAGLELLPGVERLLQTLAARDDTVVALVTGNLEPIAWTKMRRLGIYQHFTAPGIGGFGSDHTLRGELVKIAADRCAKELGVEVGPRFHVGDTPNDVIAAEFAGAVALGVTTGIFSKEELEASAKEKEKCVVLDGLNDLDAVLKALQLA</sequence>
<dbReference type="Gene3D" id="1.10.150.240">
    <property type="entry name" value="Putative phosphatase, domain 2"/>
    <property type="match status" value="1"/>
</dbReference>